<feature type="region of interest" description="Disordered" evidence="1">
    <location>
        <begin position="34"/>
        <end position="59"/>
    </location>
</feature>
<keyword evidence="3" id="KW-1185">Reference proteome</keyword>
<dbReference type="EMBL" id="VXIV02000114">
    <property type="protein sequence ID" value="KAF6040693.1"/>
    <property type="molecule type" value="Genomic_DNA"/>
</dbReference>
<feature type="compositionally biased region" description="Polar residues" evidence="1">
    <location>
        <begin position="125"/>
        <end position="146"/>
    </location>
</feature>
<evidence type="ECO:0000313" key="3">
    <source>
        <dbReference type="Proteomes" id="UP000593567"/>
    </source>
</evidence>
<gene>
    <name evidence="2" type="ORF">EB796_000999</name>
</gene>
<protein>
    <submittedName>
        <fullName evidence="2">Uncharacterized protein</fullName>
    </submittedName>
</protein>
<evidence type="ECO:0000256" key="1">
    <source>
        <dbReference type="SAM" id="MobiDB-lite"/>
    </source>
</evidence>
<sequence>MLANQAPGGEATTKKKLKELGFLTQYEKQQKEVAAREAEKKRANVEKKIRKDFPNTPNDLITMALESTNYDEKKVVSLLKSLTTSVSASRPATAASSASRPATAASSASTSGPAASKPSASVAGTSASKPATAVANSGTGKSTQKNLPAKATAIDQALTSHAKEHKRKGQGVKVNETSAKPVVKSKLAVGPDSSLFKGAQDSYLLTAYCEVNGHNPELVHGPTCKPMGSQGAHGPDKSLVHGPSRLHLITV</sequence>
<comment type="caution">
    <text evidence="2">The sequence shown here is derived from an EMBL/GenBank/DDBJ whole genome shotgun (WGS) entry which is preliminary data.</text>
</comment>
<feature type="compositionally biased region" description="Low complexity" evidence="1">
    <location>
        <begin position="86"/>
        <end position="124"/>
    </location>
</feature>
<dbReference type="AlphaFoldDB" id="A0A7J7KRI5"/>
<feature type="compositionally biased region" description="Basic and acidic residues" evidence="1">
    <location>
        <begin position="34"/>
        <end position="53"/>
    </location>
</feature>
<reference evidence="2" key="1">
    <citation type="submission" date="2020-06" db="EMBL/GenBank/DDBJ databases">
        <title>Draft genome of Bugula neritina, a colonial animal packing powerful symbionts and potential medicines.</title>
        <authorList>
            <person name="Rayko M."/>
        </authorList>
    </citation>
    <scope>NUCLEOTIDE SEQUENCE [LARGE SCALE GENOMIC DNA]</scope>
    <source>
        <strain evidence="2">Kwan_BN1</strain>
    </source>
</reference>
<feature type="region of interest" description="Disordered" evidence="1">
    <location>
        <begin position="86"/>
        <end position="147"/>
    </location>
</feature>
<proteinExistence type="predicted"/>
<evidence type="ECO:0000313" key="2">
    <source>
        <dbReference type="EMBL" id="KAF6040693.1"/>
    </source>
</evidence>
<dbReference type="Proteomes" id="UP000593567">
    <property type="component" value="Unassembled WGS sequence"/>
</dbReference>
<name>A0A7J7KRI5_BUGNE</name>
<organism evidence="2 3">
    <name type="scientific">Bugula neritina</name>
    <name type="common">Brown bryozoan</name>
    <name type="synonym">Sertularia neritina</name>
    <dbReference type="NCBI Taxonomy" id="10212"/>
    <lineage>
        <taxon>Eukaryota</taxon>
        <taxon>Metazoa</taxon>
        <taxon>Spiralia</taxon>
        <taxon>Lophotrochozoa</taxon>
        <taxon>Bryozoa</taxon>
        <taxon>Gymnolaemata</taxon>
        <taxon>Cheilostomatida</taxon>
        <taxon>Flustrina</taxon>
        <taxon>Buguloidea</taxon>
        <taxon>Bugulidae</taxon>
        <taxon>Bugula</taxon>
    </lineage>
</organism>
<dbReference type="OrthoDB" id="2020426at2759"/>
<accession>A0A7J7KRI5</accession>